<proteinExistence type="predicted"/>
<evidence type="ECO:0000313" key="1">
    <source>
        <dbReference type="EMBL" id="GJT05584.1"/>
    </source>
</evidence>
<protein>
    <submittedName>
        <fullName evidence="1">Uncharacterized protein</fullName>
    </submittedName>
</protein>
<reference evidence="1" key="1">
    <citation type="journal article" date="2022" name="Int. J. Mol. Sci.">
        <title>Draft Genome of Tanacetum Coccineum: Genomic Comparison of Closely Related Tanacetum-Family Plants.</title>
        <authorList>
            <person name="Yamashiro T."/>
            <person name="Shiraishi A."/>
            <person name="Nakayama K."/>
            <person name="Satake H."/>
        </authorList>
    </citation>
    <scope>NUCLEOTIDE SEQUENCE</scope>
</reference>
<sequence>MINTSMSMFRPMPKDFNAIRKLTELLRLPLLPAFPKASNSRERMAHCVNFAAAAAGILDDTCRNCVGRIPFNE</sequence>
<dbReference type="Proteomes" id="UP001151760">
    <property type="component" value="Unassembled WGS sequence"/>
</dbReference>
<evidence type="ECO:0000313" key="2">
    <source>
        <dbReference type="Proteomes" id="UP001151760"/>
    </source>
</evidence>
<gene>
    <name evidence="1" type="ORF">Tco_0840046</name>
</gene>
<comment type="caution">
    <text evidence="1">The sequence shown here is derived from an EMBL/GenBank/DDBJ whole genome shotgun (WGS) entry which is preliminary data.</text>
</comment>
<accession>A0ABQ5AUB1</accession>
<reference evidence="1" key="2">
    <citation type="submission" date="2022-01" db="EMBL/GenBank/DDBJ databases">
        <authorList>
            <person name="Yamashiro T."/>
            <person name="Shiraishi A."/>
            <person name="Satake H."/>
            <person name="Nakayama K."/>
        </authorList>
    </citation>
    <scope>NUCLEOTIDE SEQUENCE</scope>
</reference>
<dbReference type="EMBL" id="BQNB010012599">
    <property type="protein sequence ID" value="GJT05584.1"/>
    <property type="molecule type" value="Genomic_DNA"/>
</dbReference>
<name>A0ABQ5AUB1_9ASTR</name>
<keyword evidence="2" id="KW-1185">Reference proteome</keyword>
<organism evidence="1 2">
    <name type="scientific">Tanacetum coccineum</name>
    <dbReference type="NCBI Taxonomy" id="301880"/>
    <lineage>
        <taxon>Eukaryota</taxon>
        <taxon>Viridiplantae</taxon>
        <taxon>Streptophyta</taxon>
        <taxon>Embryophyta</taxon>
        <taxon>Tracheophyta</taxon>
        <taxon>Spermatophyta</taxon>
        <taxon>Magnoliopsida</taxon>
        <taxon>eudicotyledons</taxon>
        <taxon>Gunneridae</taxon>
        <taxon>Pentapetalae</taxon>
        <taxon>asterids</taxon>
        <taxon>campanulids</taxon>
        <taxon>Asterales</taxon>
        <taxon>Asteraceae</taxon>
        <taxon>Asteroideae</taxon>
        <taxon>Anthemideae</taxon>
        <taxon>Anthemidinae</taxon>
        <taxon>Tanacetum</taxon>
    </lineage>
</organism>